<protein>
    <recommendedName>
        <fullName evidence="3">Pyrroline-5-carboxylate reductase catalytic N-terminal domain-containing protein</fullName>
    </recommendedName>
</protein>
<keyword evidence="2" id="KW-1185">Reference proteome</keyword>
<evidence type="ECO:0000313" key="2">
    <source>
        <dbReference type="Proteomes" id="UP001211544"/>
    </source>
</evidence>
<dbReference type="Gene3D" id="3.40.50.720">
    <property type="entry name" value="NAD(P)-binding Rossmann-like Domain"/>
    <property type="match status" value="1"/>
</dbReference>
<organism evidence="1 2">
    <name type="scientific">Pantoea piersonii</name>
    <dbReference type="NCBI Taxonomy" id="2364647"/>
    <lineage>
        <taxon>Bacteria</taxon>
        <taxon>Pseudomonadati</taxon>
        <taxon>Pseudomonadota</taxon>
        <taxon>Gammaproteobacteria</taxon>
        <taxon>Enterobacterales</taxon>
        <taxon>Erwiniaceae</taxon>
        <taxon>Pantoea</taxon>
    </lineage>
</organism>
<evidence type="ECO:0000313" key="1">
    <source>
        <dbReference type="EMBL" id="WBG90000.1"/>
    </source>
</evidence>
<evidence type="ECO:0008006" key="3">
    <source>
        <dbReference type="Google" id="ProtNLM"/>
    </source>
</evidence>
<dbReference type="AlphaFoldDB" id="A0AAJ5QIV7"/>
<dbReference type="EMBL" id="CP104758">
    <property type="protein sequence ID" value="WBG90000.1"/>
    <property type="molecule type" value="Genomic_DNA"/>
</dbReference>
<dbReference type="RefSeq" id="WP_269949309.1">
    <property type="nucleotide sequence ID" value="NZ_CP104758.1"/>
</dbReference>
<dbReference type="KEGG" id="kpie:N5580_12975"/>
<reference evidence="1 2" key="1">
    <citation type="journal article" date="2022" name="J Glob Antimicrob Resist">
        <title>First complete genome of a multidrug resistant strain of the novel human pathogen Kalamiella piersonii (GABEKP28) identified in human saliva.</title>
        <authorList>
            <person name="McDonagh F."/>
            <person name="Singh N.K."/>
            <person name="Venkateswaran K."/>
            <person name="Lonappan A.M."/>
            <person name="Hallahan B."/>
            <person name="Tuohy A."/>
            <person name="Burke L."/>
            <person name="Kovarova A."/>
            <person name="Miliotis G."/>
        </authorList>
    </citation>
    <scope>NUCLEOTIDE SEQUENCE [LARGE SCALE GENOMIC DNA]</scope>
    <source>
        <strain evidence="1 2">GABEKP28</strain>
    </source>
</reference>
<accession>A0AAJ5QIV7</accession>
<dbReference type="Proteomes" id="UP001211544">
    <property type="component" value="Chromosome"/>
</dbReference>
<name>A0AAJ5QIV7_9GAMM</name>
<gene>
    <name evidence="1" type="ORF">N5580_12975</name>
</gene>
<sequence length="167" mass="19160">MRRIGFIGFNALSESIIMAIFRAMPEMQVFLYPFGCSRVQKLATVYPCWTLDDCQSLSEEIEIIILSPSHCNLNSISQSLHLRSVHTVVSLIPDISVQQLCFFFRHPDCIRMSMITHSEKNKPIVALTEHNHHLEHFLWQTGFLPVATSENQFNFILRLAGEISVKL</sequence>
<proteinExistence type="predicted"/>